<proteinExistence type="predicted"/>
<organism evidence="2">
    <name type="scientific">Glycine soja</name>
    <name type="common">Wild soybean</name>
    <dbReference type="NCBI Taxonomy" id="3848"/>
    <lineage>
        <taxon>Eukaryota</taxon>
        <taxon>Viridiplantae</taxon>
        <taxon>Streptophyta</taxon>
        <taxon>Embryophyta</taxon>
        <taxon>Tracheophyta</taxon>
        <taxon>Spermatophyta</taxon>
        <taxon>Magnoliopsida</taxon>
        <taxon>eudicotyledons</taxon>
        <taxon>Gunneridae</taxon>
        <taxon>Pentapetalae</taxon>
        <taxon>rosids</taxon>
        <taxon>fabids</taxon>
        <taxon>Fabales</taxon>
        <taxon>Fabaceae</taxon>
        <taxon>Papilionoideae</taxon>
        <taxon>50 kb inversion clade</taxon>
        <taxon>NPAAA clade</taxon>
        <taxon>indigoferoid/millettioid clade</taxon>
        <taxon>Phaseoleae</taxon>
        <taxon>Glycine</taxon>
        <taxon>Glycine subgen. Soja</taxon>
    </lineage>
</organism>
<gene>
    <name evidence="3" type="ORF">D0Y65_019975</name>
    <name evidence="2" type="ORF">glysoja_025757</name>
</gene>
<accession>A0A0B2RAI1</accession>
<evidence type="ECO:0000313" key="3">
    <source>
        <dbReference type="EMBL" id="RZB95899.1"/>
    </source>
</evidence>
<dbReference type="Proteomes" id="UP000289340">
    <property type="component" value="Chromosome 8"/>
</dbReference>
<reference evidence="3 4" key="2">
    <citation type="submission" date="2018-09" db="EMBL/GenBank/DDBJ databases">
        <title>A high-quality reference genome of wild soybean provides a powerful tool to mine soybean genomes.</title>
        <authorList>
            <person name="Xie M."/>
            <person name="Chung C.Y.L."/>
            <person name="Li M.-W."/>
            <person name="Wong F.-L."/>
            <person name="Chan T.-F."/>
            <person name="Lam H.-M."/>
        </authorList>
    </citation>
    <scope>NUCLEOTIDE SEQUENCE [LARGE SCALE GENOMIC DNA]</scope>
    <source>
        <strain evidence="4">cv. W05</strain>
        <tissue evidence="3">Hypocotyl of etiolated seedlings</tissue>
    </source>
</reference>
<evidence type="ECO:0000313" key="4">
    <source>
        <dbReference type="Proteomes" id="UP000289340"/>
    </source>
</evidence>
<keyword evidence="4" id="KW-1185">Reference proteome</keyword>
<feature type="region of interest" description="Disordered" evidence="1">
    <location>
        <begin position="1"/>
        <end position="50"/>
    </location>
</feature>
<feature type="compositionally biased region" description="Basic and acidic residues" evidence="1">
    <location>
        <begin position="19"/>
        <end position="37"/>
    </location>
</feature>
<name>A0A0B2RAI1_GLYSO</name>
<sequence>MNNSDPRNTSNGIGYKQSPSDKKKDEKDDKKKGEKQGGKKKSVQGGLSPN</sequence>
<protein>
    <submittedName>
        <fullName evidence="2">Uncharacterized protein</fullName>
    </submittedName>
</protein>
<dbReference type="EMBL" id="QZWG01000008">
    <property type="protein sequence ID" value="RZB95899.1"/>
    <property type="molecule type" value="Genomic_DNA"/>
</dbReference>
<dbReference type="Proteomes" id="UP000053555">
    <property type="component" value="Unassembled WGS sequence"/>
</dbReference>
<reference evidence="2" key="1">
    <citation type="submission" date="2014-07" db="EMBL/GenBank/DDBJ databases">
        <title>Identification of a novel salt tolerance gene in wild soybean by whole-genome sequencing.</title>
        <authorList>
            <person name="Lam H.-M."/>
            <person name="Qi X."/>
            <person name="Li M.-W."/>
            <person name="Liu X."/>
            <person name="Xie M."/>
            <person name="Ni M."/>
            <person name="Xu X."/>
        </authorList>
    </citation>
    <scope>NUCLEOTIDE SEQUENCE [LARGE SCALE GENOMIC DNA]</scope>
    <source>
        <tissue evidence="2">Root</tissue>
    </source>
</reference>
<dbReference type="EMBL" id="KN652317">
    <property type="protein sequence ID" value="KHN28963.1"/>
    <property type="molecule type" value="Genomic_DNA"/>
</dbReference>
<evidence type="ECO:0000313" key="2">
    <source>
        <dbReference type="EMBL" id="KHN28963.1"/>
    </source>
</evidence>
<feature type="compositionally biased region" description="Polar residues" evidence="1">
    <location>
        <begin position="1"/>
        <end position="12"/>
    </location>
</feature>
<dbReference type="AlphaFoldDB" id="A0A0B2RAI1"/>
<evidence type="ECO:0000256" key="1">
    <source>
        <dbReference type="SAM" id="MobiDB-lite"/>
    </source>
</evidence>